<evidence type="ECO:0000313" key="2">
    <source>
        <dbReference type="EMBL" id="WNG46236.1"/>
    </source>
</evidence>
<dbReference type="PROSITE" id="PS51257">
    <property type="entry name" value="PROKAR_LIPOPROTEIN"/>
    <property type="match status" value="1"/>
</dbReference>
<organism evidence="2 3">
    <name type="scientific">Archangium minus</name>
    <dbReference type="NCBI Taxonomy" id="83450"/>
    <lineage>
        <taxon>Bacteria</taxon>
        <taxon>Pseudomonadati</taxon>
        <taxon>Myxococcota</taxon>
        <taxon>Myxococcia</taxon>
        <taxon>Myxococcales</taxon>
        <taxon>Cystobacterineae</taxon>
        <taxon>Archangiaceae</taxon>
        <taxon>Archangium</taxon>
    </lineage>
</organism>
<gene>
    <name evidence="2" type="ORF">F0U60_20510</name>
</gene>
<name>A0ABY9WVS4_9BACT</name>
<evidence type="ECO:0000256" key="1">
    <source>
        <dbReference type="SAM" id="SignalP"/>
    </source>
</evidence>
<feature type="chain" id="PRO_5045190933" description="Lipoprotein" evidence="1">
    <location>
        <begin position="24"/>
        <end position="395"/>
    </location>
</feature>
<proteinExistence type="predicted"/>
<protein>
    <recommendedName>
        <fullName evidence="4">Lipoprotein</fullName>
    </recommendedName>
</protein>
<dbReference type="EMBL" id="CP043494">
    <property type="protein sequence ID" value="WNG46236.1"/>
    <property type="molecule type" value="Genomic_DNA"/>
</dbReference>
<keyword evidence="1" id="KW-0732">Signal</keyword>
<dbReference type="Proteomes" id="UP001611383">
    <property type="component" value="Chromosome"/>
</dbReference>
<sequence>MMRRLAIASVLLAAGGCATQDQAQKQQGPTTKEERMRITNQPPFDLAVCQSKPLTLPQPVNQGVLVGAMLSIRPEVMECLVDPKSRGGADTTRVLVKTTVNDQGGTHAVSGENLTPEGTTCVQNVVNARVPITALPKGAQPVESESSFIHEAANSPSVKFGINPGSDFSGNVRLAQSSWCECYAGFGEKTAPILKANVDLAKGSATATSITFDPVGTPEGDQLAACLQAKMMAVPAQLEVDQLKFPYRFVHFNSRAAQPAADLPPELRFFQLELVRNQRSAEAAIAFGSRANAAEAYDAIVTKYQKTKDWKLVDELKAKCKALVDSAQSWVNAIDSQLKVDQATLALAQELKAKDPAWTEVETKTQVVIGNTEQDLNNAQKRLAADQGACPKERK</sequence>
<feature type="signal peptide" evidence="1">
    <location>
        <begin position="1"/>
        <end position="23"/>
    </location>
</feature>
<dbReference type="RefSeq" id="WP_395822421.1">
    <property type="nucleotide sequence ID" value="NZ_CP043494.1"/>
</dbReference>
<reference evidence="2 3" key="1">
    <citation type="submission" date="2019-08" db="EMBL/GenBank/DDBJ databases">
        <title>Archangium and Cystobacter genomes.</title>
        <authorList>
            <person name="Chen I.-C.K."/>
            <person name="Wielgoss S."/>
        </authorList>
    </citation>
    <scope>NUCLEOTIDE SEQUENCE [LARGE SCALE GENOMIC DNA]</scope>
    <source>
        <strain evidence="2 3">Cbm 6</strain>
    </source>
</reference>
<evidence type="ECO:0008006" key="4">
    <source>
        <dbReference type="Google" id="ProtNLM"/>
    </source>
</evidence>
<keyword evidence="3" id="KW-1185">Reference proteome</keyword>
<evidence type="ECO:0000313" key="3">
    <source>
        <dbReference type="Proteomes" id="UP001611383"/>
    </source>
</evidence>
<accession>A0ABY9WVS4</accession>